<comment type="caution">
    <text evidence="1">The sequence shown here is derived from an EMBL/GenBank/DDBJ whole genome shotgun (WGS) entry which is preliminary data.</text>
</comment>
<gene>
    <name evidence="1" type="ORF">QNN03_16630</name>
</gene>
<dbReference type="EMBL" id="JASJUS010000014">
    <property type="protein sequence ID" value="MDL2078061.1"/>
    <property type="molecule type" value="Genomic_DNA"/>
</dbReference>
<reference evidence="1 2" key="1">
    <citation type="submission" date="2023-05" db="EMBL/GenBank/DDBJ databases">
        <title>Streptomyces fuscus sp. nov., a brown-black pigment producing actinomyces isolated from dry sand of Sea duck farm.</title>
        <authorList>
            <person name="Xie J."/>
            <person name="Shen N."/>
        </authorList>
    </citation>
    <scope>NUCLEOTIDE SEQUENCE [LARGE SCALE GENOMIC DNA]</scope>
    <source>
        <strain evidence="1 2">GXMU-J15</strain>
    </source>
</reference>
<proteinExistence type="predicted"/>
<name>A0ABT7IZP9_9ACTN</name>
<sequence length="61" mass="6468">MSDGRGRLNFRTGENHSTPDIASTMIDVMFRYAFHLAASAVADAPKAAVLVFLAAVDGARS</sequence>
<evidence type="ECO:0000313" key="1">
    <source>
        <dbReference type="EMBL" id="MDL2078061.1"/>
    </source>
</evidence>
<protein>
    <submittedName>
        <fullName evidence="1">Uncharacterized protein</fullName>
    </submittedName>
</protein>
<dbReference type="Proteomes" id="UP001241926">
    <property type="component" value="Unassembled WGS sequence"/>
</dbReference>
<organism evidence="1 2">
    <name type="scientific">Streptomyces fuscus</name>
    <dbReference type="NCBI Taxonomy" id="3048495"/>
    <lineage>
        <taxon>Bacteria</taxon>
        <taxon>Bacillati</taxon>
        <taxon>Actinomycetota</taxon>
        <taxon>Actinomycetes</taxon>
        <taxon>Kitasatosporales</taxon>
        <taxon>Streptomycetaceae</taxon>
        <taxon>Streptomyces</taxon>
    </lineage>
</organism>
<keyword evidence="2" id="KW-1185">Reference proteome</keyword>
<evidence type="ECO:0000313" key="2">
    <source>
        <dbReference type="Proteomes" id="UP001241926"/>
    </source>
</evidence>
<dbReference type="RefSeq" id="WP_141689604.1">
    <property type="nucleotide sequence ID" value="NZ_JASJUS010000014.1"/>
</dbReference>
<accession>A0ABT7IZP9</accession>